<dbReference type="GeneID" id="104709628"/>
<dbReference type="Gene3D" id="1.20.1280.50">
    <property type="match status" value="1"/>
</dbReference>
<evidence type="ECO:0000313" key="2">
    <source>
        <dbReference type="Proteomes" id="UP000694864"/>
    </source>
</evidence>
<dbReference type="PANTHER" id="PTHR19248">
    <property type="entry name" value="ATP-BINDING TRANSPORT PROTEIN-RELATED"/>
    <property type="match status" value="1"/>
</dbReference>
<gene>
    <name evidence="3" type="primary">LOC104709628</name>
</gene>
<sequence>MMAHICADLDLDQSAKDVFSRVLQRFVIATVFITKAALYTLEEPSSFLDVRQKHKAAHGISSLLKPDSHFFKPGRMSMSDLPRDLVEEILSRVPVTSTRAVRLTCKKWNTLSKDESFTKKHLTQVVRREG</sequence>
<dbReference type="Proteomes" id="UP000694864">
    <property type="component" value="Chromosome 8"/>
</dbReference>
<name>A0ABM1QCU7_CAMSA</name>
<protein>
    <submittedName>
        <fullName evidence="3">ABC transporter E family member 1-like</fullName>
    </submittedName>
</protein>
<keyword evidence="2" id="KW-1185">Reference proteome</keyword>
<dbReference type="PROSITE" id="PS50181">
    <property type="entry name" value="FBOX"/>
    <property type="match status" value="1"/>
</dbReference>
<reference evidence="3" key="2">
    <citation type="submission" date="2025-08" db="UniProtKB">
        <authorList>
            <consortium name="RefSeq"/>
        </authorList>
    </citation>
    <scope>IDENTIFICATION</scope>
</reference>
<dbReference type="Pfam" id="PF00646">
    <property type="entry name" value="F-box"/>
    <property type="match status" value="1"/>
</dbReference>
<organism evidence="2 3">
    <name type="scientific">Camelina sativa</name>
    <name type="common">False flax</name>
    <name type="synonym">Myagrum sativum</name>
    <dbReference type="NCBI Taxonomy" id="90675"/>
    <lineage>
        <taxon>Eukaryota</taxon>
        <taxon>Viridiplantae</taxon>
        <taxon>Streptophyta</taxon>
        <taxon>Embryophyta</taxon>
        <taxon>Tracheophyta</taxon>
        <taxon>Spermatophyta</taxon>
        <taxon>Magnoliopsida</taxon>
        <taxon>eudicotyledons</taxon>
        <taxon>Gunneridae</taxon>
        <taxon>Pentapetalae</taxon>
        <taxon>rosids</taxon>
        <taxon>malvids</taxon>
        <taxon>Brassicales</taxon>
        <taxon>Brassicaceae</taxon>
        <taxon>Camelineae</taxon>
        <taxon>Camelina</taxon>
    </lineage>
</organism>
<proteinExistence type="predicted"/>
<dbReference type="InterPro" id="IPR013283">
    <property type="entry name" value="RLI1"/>
</dbReference>
<dbReference type="CDD" id="cd22157">
    <property type="entry name" value="F-box_AtFBW1-like"/>
    <property type="match status" value="1"/>
</dbReference>
<evidence type="ECO:0000259" key="1">
    <source>
        <dbReference type="PROSITE" id="PS50181"/>
    </source>
</evidence>
<dbReference type="InterPro" id="IPR036047">
    <property type="entry name" value="F-box-like_dom_sf"/>
</dbReference>
<feature type="domain" description="F-box" evidence="1">
    <location>
        <begin position="75"/>
        <end position="121"/>
    </location>
</feature>
<accession>A0ABM1QCU7</accession>
<evidence type="ECO:0000313" key="3">
    <source>
        <dbReference type="RefSeq" id="XP_019084585.1"/>
    </source>
</evidence>
<dbReference type="RefSeq" id="XP_019084585.1">
    <property type="nucleotide sequence ID" value="XM_019229040.1"/>
</dbReference>
<dbReference type="InterPro" id="IPR001810">
    <property type="entry name" value="F-box_dom"/>
</dbReference>
<dbReference type="SUPFAM" id="SSF81383">
    <property type="entry name" value="F-box domain"/>
    <property type="match status" value="1"/>
</dbReference>
<dbReference type="SMART" id="SM00256">
    <property type="entry name" value="FBOX"/>
    <property type="match status" value="1"/>
</dbReference>
<reference evidence="2" key="1">
    <citation type="journal article" date="2014" name="Nat. Commun.">
        <title>The emerging biofuel crop Camelina sativa retains a highly undifferentiated hexaploid genome structure.</title>
        <authorList>
            <person name="Kagale S."/>
            <person name="Koh C."/>
            <person name="Nixon J."/>
            <person name="Bollina V."/>
            <person name="Clarke W.E."/>
            <person name="Tuteja R."/>
            <person name="Spillane C."/>
            <person name="Robinson S.J."/>
            <person name="Links M.G."/>
            <person name="Clarke C."/>
            <person name="Higgins E.E."/>
            <person name="Huebert T."/>
            <person name="Sharpe A.G."/>
            <person name="Parkin I.A."/>
        </authorList>
    </citation>
    <scope>NUCLEOTIDE SEQUENCE [LARGE SCALE GENOMIC DNA]</scope>
    <source>
        <strain evidence="2">cv. DH55</strain>
    </source>
</reference>
<feature type="non-terminal residue" evidence="3">
    <location>
        <position position="130"/>
    </location>
</feature>